<keyword evidence="1" id="KW-0472">Membrane</keyword>
<evidence type="ECO:0000313" key="2">
    <source>
        <dbReference type="EMBL" id="MBA4692341.1"/>
    </source>
</evidence>
<dbReference type="InterPro" id="IPR010721">
    <property type="entry name" value="UstE-like"/>
</dbReference>
<protein>
    <submittedName>
        <fullName evidence="2">DUF1295 domain-containing protein</fullName>
    </submittedName>
</protein>
<gene>
    <name evidence="2" type="ORF">H2072_01180</name>
</gene>
<sequence length="294" mass="33347">MGGIVKHLANLAIAAGVFIFTKLYAEIISFNSIDFEGANLVGQILVMAFVIQWIAYIPAFLFKTEKFYDITGSFTYIGTILFALYASGSFQNLKLGNIFIGLAIIIWAIRLGSFLFMRIHKDKKDGRFDSIKTSFSQFFMTWTLQGMWVFICSSAALIAIANPSGVPINNVFILGLFMFIFGFAIEVIADNQKSAFRSIPENKDSFINEGLWARSRHPNYFGEITLWTGITVMSISTFEGMNYLAIFSPIFSYLLLVYVSGVRLLELRGHKKWGHLEDYQNYKKNTPKLIPRIF</sequence>
<keyword evidence="1" id="KW-1133">Transmembrane helix</keyword>
<keyword evidence="1" id="KW-0812">Transmembrane</keyword>
<dbReference type="GO" id="GO:0016020">
    <property type="term" value="C:membrane"/>
    <property type="evidence" value="ECO:0007669"/>
    <property type="project" value="TreeGrafter"/>
</dbReference>
<dbReference type="PROSITE" id="PS50244">
    <property type="entry name" value="S5A_REDUCTASE"/>
    <property type="match status" value="1"/>
</dbReference>
<accession>A0A838XUJ4</accession>
<reference evidence="2 3" key="1">
    <citation type="submission" date="2020-06" db="EMBL/GenBank/DDBJ databases">
        <title>Dysbiosis in marine aquaculture revealed through microbiome analysis: reverse ecology for environmental sustainability.</title>
        <authorList>
            <person name="Haro-Moreno J.M."/>
            <person name="Coutinho F.H."/>
            <person name="Zaragoza-Solas A."/>
            <person name="Picazo A."/>
            <person name="Almagro-Moreno S."/>
            <person name="Lopez-Perez M."/>
        </authorList>
    </citation>
    <scope>NUCLEOTIDE SEQUENCE [LARGE SCALE GENOMIC DNA]</scope>
    <source>
        <strain evidence="2">MCMED-G41</strain>
    </source>
</reference>
<dbReference type="AlphaFoldDB" id="A0A838XUJ4"/>
<feature type="transmembrane region" description="Helical" evidence="1">
    <location>
        <begin position="41"/>
        <end position="62"/>
    </location>
</feature>
<feature type="transmembrane region" description="Helical" evidence="1">
    <location>
        <begin position="167"/>
        <end position="189"/>
    </location>
</feature>
<dbReference type="Pfam" id="PF06966">
    <property type="entry name" value="DUF1295"/>
    <property type="match status" value="1"/>
</dbReference>
<feature type="transmembrane region" description="Helical" evidence="1">
    <location>
        <begin position="67"/>
        <end position="86"/>
    </location>
</feature>
<dbReference type="EMBL" id="JACETL010000006">
    <property type="protein sequence ID" value="MBA4692341.1"/>
    <property type="molecule type" value="Genomic_DNA"/>
</dbReference>
<feature type="transmembrane region" description="Helical" evidence="1">
    <location>
        <begin position="244"/>
        <end position="265"/>
    </location>
</feature>
<name>A0A838XUJ4_9GAMM</name>
<proteinExistence type="predicted"/>
<comment type="caution">
    <text evidence="2">The sequence shown here is derived from an EMBL/GenBank/DDBJ whole genome shotgun (WGS) entry which is preliminary data.</text>
</comment>
<evidence type="ECO:0000313" key="3">
    <source>
        <dbReference type="Proteomes" id="UP000551848"/>
    </source>
</evidence>
<dbReference type="PANTHER" id="PTHR32251">
    <property type="entry name" value="3-OXO-5-ALPHA-STEROID 4-DEHYDROGENASE"/>
    <property type="match status" value="1"/>
</dbReference>
<feature type="transmembrane region" description="Helical" evidence="1">
    <location>
        <begin position="98"/>
        <end position="117"/>
    </location>
</feature>
<evidence type="ECO:0000256" key="1">
    <source>
        <dbReference type="SAM" id="Phobius"/>
    </source>
</evidence>
<dbReference type="Proteomes" id="UP000551848">
    <property type="component" value="Unassembled WGS sequence"/>
</dbReference>
<dbReference type="PANTHER" id="PTHR32251:SF17">
    <property type="entry name" value="STEROID 5-ALPHA REDUCTASE C-TERMINAL DOMAIN-CONTAINING PROTEIN"/>
    <property type="match status" value="1"/>
</dbReference>
<organism evidence="2 3">
    <name type="scientific">SAR86 cluster bacterium</name>
    <dbReference type="NCBI Taxonomy" id="2030880"/>
    <lineage>
        <taxon>Bacteria</taxon>
        <taxon>Pseudomonadati</taxon>
        <taxon>Pseudomonadota</taxon>
        <taxon>Gammaproteobacteria</taxon>
        <taxon>SAR86 cluster</taxon>
    </lineage>
</organism>
<dbReference type="Gene3D" id="1.20.120.1630">
    <property type="match status" value="1"/>
</dbReference>
<feature type="transmembrane region" description="Helical" evidence="1">
    <location>
        <begin position="138"/>
        <end position="161"/>
    </location>
</feature>